<dbReference type="Pfam" id="PF17849">
    <property type="entry name" value="OB_Dis3"/>
    <property type="match status" value="1"/>
</dbReference>
<feature type="compositionally biased region" description="Polar residues" evidence="1">
    <location>
        <begin position="1651"/>
        <end position="1661"/>
    </location>
</feature>
<dbReference type="GO" id="GO:0003723">
    <property type="term" value="F:RNA binding"/>
    <property type="evidence" value="ECO:0007669"/>
    <property type="project" value="InterPro"/>
</dbReference>
<gene>
    <name evidence="3" type="ORF">PCOS0759_LOCUS9235</name>
</gene>
<dbReference type="GO" id="GO:0000175">
    <property type="term" value="F:3'-5'-RNA exonuclease activity"/>
    <property type="evidence" value="ECO:0007669"/>
    <property type="project" value="TreeGrafter"/>
</dbReference>
<feature type="region of interest" description="Disordered" evidence="1">
    <location>
        <begin position="234"/>
        <end position="271"/>
    </location>
</feature>
<dbReference type="Gene3D" id="2.40.50.700">
    <property type="match status" value="1"/>
</dbReference>
<dbReference type="Pfam" id="PF00773">
    <property type="entry name" value="RNB"/>
    <property type="match status" value="1"/>
</dbReference>
<dbReference type="SUPFAM" id="SSF81631">
    <property type="entry name" value="PAP/OAS1 substrate-binding domain"/>
    <property type="match status" value="1"/>
</dbReference>
<dbReference type="Gene3D" id="3.30.460.10">
    <property type="entry name" value="Beta Polymerase, domain 2"/>
    <property type="match status" value="1"/>
</dbReference>
<accession>A0A7S1KTZ8</accession>
<feature type="compositionally biased region" description="Basic and acidic residues" evidence="1">
    <location>
        <begin position="1662"/>
        <end position="1691"/>
    </location>
</feature>
<dbReference type="InterPro" id="IPR012340">
    <property type="entry name" value="NA-bd_OB-fold"/>
</dbReference>
<feature type="compositionally biased region" description="Basic and acidic residues" evidence="1">
    <location>
        <begin position="252"/>
        <end position="263"/>
    </location>
</feature>
<dbReference type="Pfam" id="PF22600">
    <property type="entry name" value="MTPAP-like_central"/>
    <property type="match status" value="1"/>
</dbReference>
<dbReference type="GO" id="GO:0005739">
    <property type="term" value="C:mitochondrion"/>
    <property type="evidence" value="ECO:0007669"/>
    <property type="project" value="UniProtKB-ARBA"/>
</dbReference>
<evidence type="ECO:0000259" key="2">
    <source>
        <dbReference type="SMART" id="SM00955"/>
    </source>
</evidence>
<sequence>MPSHSASQKSRHFLTADDFPKSKHFSIISYESPDSEGPFFFGHISQLNVKDRHGFVTFDEQRVISSKKANAQLVQIPFRLDDIIKYENETLQSPRVDDLVMFSVIEEHNMRTAYNVRVFPPDVHHQMRSFFRCQQDVNLIRRKIDKLENQYQAKMPSLEKQASTIFNEFHGPVITKIERVEETLHADKDDADLILQTTSGKTEYLVGDEDDLEKVENMIATMVVGSKLPKSVHIKETKSKQTISTTTTSTPSERKSTREERKKKETPRKKRNHVDKVYAPIVEVQPTLQFTAAISQIKVALENREYAEAVALLVDNVRIRDVDPDFIFTNFSPLFAAVVENKIEPALIFNLLRYLFASMSSASTRSEANRFHDVLVEIILYCTRFLYTREYRVRTRIVAKAITEMPNTNAGGYAQHALYLLTANYRSLNYEALRRIERFLSAVSVSLPMHSHFLVRQYEHVKNRVEDMEQQWYQHNAERSFKHPVPIPTDVMRFDTSADLLPESEDKKKSLSELFLDVSFNKETLSNDILELISILEPTKEEIIAKKEAVQDMQEVVKKTLGQSAHLHMYGSSASGFGMRKCDVDLCLTVNDSTKDQNDNKVQSNFLHELQSRLERKARHEKHLRLKQSVSKSRVPILKLENTVGHVEMDICMGTLLGVANTKLLRKYAKIHPKVRELIYIVKHWAKTRKINDAASGSLSSYSYVLLTIAYLQELGVLPSLQALVSHPHCEAEDVSTPRFINGYDCQFFVNIPKLYTLWEPKADISSFTIAELFYGFFKYHCRVFNKAQWVSSIKHAAPLKKVWSSPLSIEDPFELRDLGTVITDQKAPLIEKEFERALKLLSEGQSLGEVIKPPLHEVDDTNIYAQKRPNYEAHADVKRVKILLSEGHVFQGQLRVNAKRFFEAYVTVEGFSKDIYIDGLNARNRALHGDLVAIKVHSKEEEDNSEQHSGEVLSIIQRKAPLLYACTLMKQSRPGHCHWLLPLEKTYPKIMVEYDDFTNKYNVKGDDLQDYIFVVRLDPTWKTNSRFPKGNIVGTLGLRRDLWAQKRAIFLQQMPQLYEKLYGKTDQMDDAEEHKNNVVIHTTPLEVEHDTSMDHLYQDWTDRRIFTIDPTQSRDLDDALSIETLPNGKYKIGVYIADVTRFLTEGNEHDTDARERCTSVYMIDMVEHMLNPQLSQDQASILPNVPRYAVAVEWVMNENGKVDFGTVEFSKGRMASCCRLDYDTVQDIIEGADKDITVSAPHTKECIVNDVHVMNKIAQNLKERRRNSGAVSLGSSDLDFKLDESGYPIGVNRPEHNESHQLIEEFMLKANQLTAITLHNEFGDEAVQRRHESPDEAGLMKTVLQYGRALNRLIAQSPLPNQADLMFGTQDIERALVRIQNGDQNNLSSLTAMNNLIAATERFKDIESCVRHIMLREMNIGKYAREGDCKKEEDTGVHHFALNMEYYTHFTSPIRRYADVLVHRQIMELIKAKHEKRPVQAPLAGNELSNMIEKINDQSVRAKNIQEHLNRLYLTHLVAKQIREGQLIRKKAVIMSLGRRSFTAFIEEYGAEIQCSLMKDLKNTPSFVSNGDVEPDEIVDLSGEVEFVNLLWTDPQDERTTRKDMQLYAFKTLYVDLWADFETIPATLRIYDIWDYNVGDDGAPPPQELTLRSSPVLSHTSHNEKHNRYDRAPKREKSSMHATTQREPRRGDRRRGHNDGDDKSSSRDHSPKARRFEGSHSNKNKNKNRDNNGRGRARGNFAPRSNLGADFASAFMSVNQSSHTSGENSLSRHDSGSDAGPQTRSYRSNGYKRRRGGGRGNSGGGGRGRGGSRSSWQ</sequence>
<evidence type="ECO:0000256" key="1">
    <source>
        <dbReference type="SAM" id="MobiDB-lite"/>
    </source>
</evidence>
<feature type="region of interest" description="Disordered" evidence="1">
    <location>
        <begin position="1646"/>
        <end position="1746"/>
    </location>
</feature>
<evidence type="ECO:0000313" key="3">
    <source>
        <dbReference type="EMBL" id="CAD9085981.1"/>
    </source>
</evidence>
<dbReference type="PANTHER" id="PTHR23355:SF9">
    <property type="entry name" value="DIS3-LIKE EXONUCLEASE 2"/>
    <property type="match status" value="1"/>
</dbReference>
<protein>
    <recommendedName>
        <fullName evidence="2">RNB domain-containing protein</fullName>
    </recommendedName>
</protein>
<feature type="compositionally biased region" description="Polar residues" evidence="1">
    <location>
        <begin position="1760"/>
        <end position="1770"/>
    </location>
</feature>
<dbReference type="PROSITE" id="PS01175">
    <property type="entry name" value="RIBONUCLEASE_II"/>
    <property type="match status" value="1"/>
</dbReference>
<dbReference type="GO" id="GO:0006402">
    <property type="term" value="P:mRNA catabolic process"/>
    <property type="evidence" value="ECO:0007669"/>
    <property type="project" value="TreeGrafter"/>
</dbReference>
<feature type="region of interest" description="Disordered" evidence="1">
    <location>
        <begin position="1760"/>
        <end position="1818"/>
    </location>
</feature>
<proteinExistence type="predicted"/>
<dbReference type="SUPFAM" id="SSF81301">
    <property type="entry name" value="Nucleotidyltransferase"/>
    <property type="match status" value="1"/>
</dbReference>
<dbReference type="Gene3D" id="1.10.1410.10">
    <property type="match status" value="1"/>
</dbReference>
<dbReference type="SUPFAM" id="SSF50249">
    <property type="entry name" value="Nucleic acid-binding proteins"/>
    <property type="match status" value="2"/>
</dbReference>
<feature type="compositionally biased region" description="Gly residues" evidence="1">
    <location>
        <begin position="1799"/>
        <end position="1812"/>
    </location>
</feature>
<organism evidence="3">
    <name type="scientific">Percolomonas cosmopolitus</name>
    <dbReference type="NCBI Taxonomy" id="63605"/>
    <lineage>
        <taxon>Eukaryota</taxon>
        <taxon>Discoba</taxon>
        <taxon>Heterolobosea</taxon>
        <taxon>Tetramitia</taxon>
        <taxon>Eutetramitia</taxon>
        <taxon>Percolomonadidae</taxon>
        <taxon>Percolomonas</taxon>
    </lineage>
</organism>
<dbReference type="CDD" id="cd05402">
    <property type="entry name" value="NT_PAP_TUTase"/>
    <property type="match status" value="1"/>
</dbReference>
<dbReference type="InterPro" id="IPR041505">
    <property type="entry name" value="Dis3_CSD2"/>
</dbReference>
<feature type="domain" description="RNB" evidence="2">
    <location>
        <begin position="1098"/>
        <end position="1473"/>
    </location>
</feature>
<dbReference type="InterPro" id="IPR043519">
    <property type="entry name" value="NT_sf"/>
</dbReference>
<dbReference type="SMART" id="SM00955">
    <property type="entry name" value="RNB"/>
    <property type="match status" value="1"/>
</dbReference>
<dbReference type="PANTHER" id="PTHR23355">
    <property type="entry name" value="RIBONUCLEASE"/>
    <property type="match status" value="1"/>
</dbReference>
<dbReference type="InterPro" id="IPR054708">
    <property type="entry name" value="MTPAP-like_central"/>
</dbReference>
<feature type="compositionally biased region" description="Basic and acidic residues" evidence="1">
    <location>
        <begin position="1698"/>
        <end position="1721"/>
    </location>
</feature>
<dbReference type="EMBL" id="HBGD01011210">
    <property type="protein sequence ID" value="CAD9085981.1"/>
    <property type="molecule type" value="Transcribed_RNA"/>
</dbReference>
<dbReference type="Gene3D" id="2.40.50.690">
    <property type="match status" value="1"/>
</dbReference>
<dbReference type="GO" id="GO:0000932">
    <property type="term" value="C:P-body"/>
    <property type="evidence" value="ECO:0007669"/>
    <property type="project" value="TreeGrafter"/>
</dbReference>
<dbReference type="InterPro" id="IPR022966">
    <property type="entry name" value="RNase_II/R_CS"/>
</dbReference>
<feature type="compositionally biased region" description="Low complexity" evidence="1">
    <location>
        <begin position="240"/>
        <end position="251"/>
    </location>
</feature>
<reference evidence="3" key="1">
    <citation type="submission" date="2021-01" db="EMBL/GenBank/DDBJ databases">
        <authorList>
            <person name="Corre E."/>
            <person name="Pelletier E."/>
            <person name="Niang G."/>
            <person name="Scheremetjew M."/>
            <person name="Finn R."/>
            <person name="Kale V."/>
            <person name="Holt S."/>
            <person name="Cochrane G."/>
            <person name="Meng A."/>
            <person name="Brown T."/>
            <person name="Cohen L."/>
        </authorList>
    </citation>
    <scope>NUCLEOTIDE SEQUENCE</scope>
    <source>
        <strain evidence="3">WS</strain>
    </source>
</reference>
<dbReference type="InterPro" id="IPR050180">
    <property type="entry name" value="RNR_Ribonuclease"/>
</dbReference>
<name>A0A7S1KTZ8_9EUKA</name>
<dbReference type="InterPro" id="IPR001900">
    <property type="entry name" value="RNase_II/R"/>
</dbReference>